<feature type="repeat" description="TPR" evidence="3">
    <location>
        <begin position="152"/>
        <end position="185"/>
    </location>
</feature>
<dbReference type="Pfam" id="PF14559">
    <property type="entry name" value="TPR_19"/>
    <property type="match status" value="1"/>
</dbReference>
<dbReference type="PANTHER" id="PTHR45586:SF14">
    <property type="entry name" value="TETRATRICOPEPTIDE TPR_2 REPEAT PROTEIN"/>
    <property type="match status" value="1"/>
</dbReference>
<dbReference type="InterPro" id="IPR019734">
    <property type="entry name" value="TPR_rpt"/>
</dbReference>
<comment type="caution">
    <text evidence="4">The sequence shown here is derived from an EMBL/GenBank/DDBJ whole genome shotgun (WGS) entry which is preliminary data.</text>
</comment>
<dbReference type="RefSeq" id="WP_182529622.1">
    <property type="nucleotide sequence ID" value="NZ_JACGXL010000001.1"/>
</dbReference>
<dbReference type="Pfam" id="PF13759">
    <property type="entry name" value="2OG-FeII_Oxy_5"/>
    <property type="match status" value="1"/>
</dbReference>
<organism evidence="4 5">
    <name type="scientific">Dokdonella fugitiva</name>
    <dbReference type="NCBI Taxonomy" id="328517"/>
    <lineage>
        <taxon>Bacteria</taxon>
        <taxon>Pseudomonadati</taxon>
        <taxon>Pseudomonadota</taxon>
        <taxon>Gammaproteobacteria</taxon>
        <taxon>Lysobacterales</taxon>
        <taxon>Rhodanobacteraceae</taxon>
        <taxon>Dokdonella</taxon>
    </lineage>
</organism>
<evidence type="ECO:0000313" key="5">
    <source>
        <dbReference type="Proteomes" id="UP000550401"/>
    </source>
</evidence>
<proteinExistence type="predicted"/>
<evidence type="ECO:0000256" key="3">
    <source>
        <dbReference type="PROSITE-ProRule" id="PRU00339"/>
    </source>
</evidence>
<dbReference type="Gene3D" id="1.25.40.10">
    <property type="entry name" value="Tetratricopeptide repeat domain"/>
    <property type="match status" value="3"/>
</dbReference>
<keyword evidence="5" id="KW-1185">Reference proteome</keyword>
<dbReference type="Gene3D" id="2.60.120.620">
    <property type="entry name" value="q2cbj1_9rhob like domain"/>
    <property type="match status" value="1"/>
</dbReference>
<dbReference type="SMART" id="SM00028">
    <property type="entry name" value="TPR"/>
    <property type="match status" value="3"/>
</dbReference>
<gene>
    <name evidence="4" type="ORF">FHW12_000743</name>
</gene>
<dbReference type="InterPro" id="IPR051012">
    <property type="entry name" value="CellSynth/LPSAsmb/PSIAsmb"/>
</dbReference>
<dbReference type="PANTHER" id="PTHR45586">
    <property type="entry name" value="TPR REPEAT-CONTAINING PROTEIN PA4667"/>
    <property type="match status" value="1"/>
</dbReference>
<evidence type="ECO:0000313" key="4">
    <source>
        <dbReference type="EMBL" id="MBA8886552.1"/>
    </source>
</evidence>
<feature type="repeat" description="TPR" evidence="3">
    <location>
        <begin position="84"/>
        <end position="117"/>
    </location>
</feature>
<dbReference type="InterPro" id="IPR012668">
    <property type="entry name" value="CHP02466"/>
</dbReference>
<dbReference type="PROSITE" id="PS50005">
    <property type="entry name" value="TPR"/>
    <property type="match status" value="2"/>
</dbReference>
<sequence>MLNAQVDFGTRPDGSKARVEQANRLLREGRAGEAERLLREVLARQPRDTAAAILLGRALLAANRVDEAAELLERTVAATFRVPAELLLLRAQALLAAERVDAAIPAFHEAIAAAPHSGTAELGLAVAFGRYGQHEAAALAARGAIGKGADNPGARFVLARALFDGGHFDEAEAQFRHVLRLCPTHVPAHTNLAELVWMRSGDAAAAAAELDAALRASPTLALLRIAKARLLESAGQIERGYSALAAGLAVSPDQPDLHLAAAQLAIGFDPQRALAHVERAQRSVANRSDVIAALADTLLALGRARDVLDVTGELLRRDPDDGHAIALRTSAWRLLGDERYHVACDYGAFVRAAMLDTPPGWPDLPSYLRDLAAALHRRHALDAHAVRQTLRHGTQVSIDPERASDPAIRAFAHAIGTPVRRYLDGLGPGSDPVRRRNTGACRVDDMWSVRLRSSGHHVSHFHGRGWLSSACYVELPPGMGERDGDGWLTFGECGVPTPTALPPDHLLRPEPGLLVLFPSWMWHGTRPFRSTGSRLTIAFDLVPA</sequence>
<keyword evidence="2 3" id="KW-0802">TPR repeat</keyword>
<dbReference type="AlphaFoldDB" id="A0A839EXU5"/>
<name>A0A839EXU5_9GAMM</name>
<evidence type="ECO:0000256" key="1">
    <source>
        <dbReference type="ARBA" id="ARBA00022737"/>
    </source>
</evidence>
<keyword evidence="1" id="KW-0677">Repeat</keyword>
<protein>
    <submittedName>
        <fullName evidence="4">Tetratricopeptide (TPR) repeat protein</fullName>
    </submittedName>
</protein>
<dbReference type="EMBL" id="JACGXL010000001">
    <property type="protein sequence ID" value="MBA8886552.1"/>
    <property type="molecule type" value="Genomic_DNA"/>
</dbReference>
<dbReference type="Pfam" id="PF13432">
    <property type="entry name" value="TPR_16"/>
    <property type="match status" value="1"/>
</dbReference>
<reference evidence="4 5" key="1">
    <citation type="submission" date="2020-07" db="EMBL/GenBank/DDBJ databases">
        <title>Genomic Encyclopedia of Type Strains, Phase IV (KMG-V): Genome sequencing to study the core and pangenomes of soil and plant-associated prokaryotes.</title>
        <authorList>
            <person name="Whitman W."/>
        </authorList>
    </citation>
    <scope>NUCLEOTIDE SEQUENCE [LARGE SCALE GENOMIC DNA]</scope>
    <source>
        <strain evidence="4 5">RH2WT43</strain>
    </source>
</reference>
<dbReference type="Proteomes" id="UP000550401">
    <property type="component" value="Unassembled WGS sequence"/>
</dbReference>
<accession>A0A839EXU5</accession>
<dbReference type="SUPFAM" id="SSF48452">
    <property type="entry name" value="TPR-like"/>
    <property type="match status" value="2"/>
</dbReference>
<evidence type="ECO:0000256" key="2">
    <source>
        <dbReference type="ARBA" id="ARBA00022803"/>
    </source>
</evidence>
<dbReference type="InterPro" id="IPR011990">
    <property type="entry name" value="TPR-like_helical_dom_sf"/>
</dbReference>